<evidence type="ECO:0000313" key="6">
    <source>
        <dbReference type="Proteomes" id="UP000549394"/>
    </source>
</evidence>
<dbReference type="EMBL" id="CAJFCJ010000007">
    <property type="protein sequence ID" value="CAD5117323.1"/>
    <property type="molecule type" value="Genomic_DNA"/>
</dbReference>
<dbReference type="AlphaFoldDB" id="A0A7I8VM10"/>
<keyword evidence="3" id="KW-0458">Lysosome</keyword>
<evidence type="ECO:0000256" key="4">
    <source>
        <dbReference type="ARBA" id="ARBA00032690"/>
    </source>
</evidence>
<gene>
    <name evidence="5" type="ORF">DGYR_LOCUS5860</name>
</gene>
<dbReference type="GO" id="GO:0071986">
    <property type="term" value="C:Ragulator complex"/>
    <property type="evidence" value="ECO:0007669"/>
    <property type="project" value="InterPro"/>
</dbReference>
<evidence type="ECO:0000256" key="2">
    <source>
        <dbReference type="ARBA" id="ARBA00010627"/>
    </source>
</evidence>
<comment type="similarity">
    <text evidence="2">Belongs to the LAMTOR4 family.</text>
</comment>
<evidence type="ECO:0000313" key="5">
    <source>
        <dbReference type="EMBL" id="CAD5117323.1"/>
    </source>
</evidence>
<evidence type="ECO:0000256" key="1">
    <source>
        <dbReference type="ARBA" id="ARBA00004371"/>
    </source>
</evidence>
<dbReference type="InterPro" id="IPR034601">
    <property type="entry name" value="LAMTOR4"/>
</dbReference>
<dbReference type="GO" id="GO:0005764">
    <property type="term" value="C:lysosome"/>
    <property type="evidence" value="ECO:0007669"/>
    <property type="project" value="UniProtKB-SubCell"/>
</dbReference>
<dbReference type="OrthoDB" id="275011at2759"/>
<proteinExistence type="inferred from homology"/>
<dbReference type="GO" id="GO:0032008">
    <property type="term" value="P:positive regulation of TOR signaling"/>
    <property type="evidence" value="ECO:0007669"/>
    <property type="project" value="InterPro"/>
</dbReference>
<reference evidence="5 6" key="1">
    <citation type="submission" date="2020-08" db="EMBL/GenBank/DDBJ databases">
        <authorList>
            <person name="Hejnol A."/>
        </authorList>
    </citation>
    <scope>NUCLEOTIDE SEQUENCE [LARGE SCALE GENOMIC DNA]</scope>
</reference>
<keyword evidence="6" id="KW-1185">Reference proteome</keyword>
<comment type="subcellular location">
    <subcellularLocation>
        <location evidence="1">Lysosome</location>
    </subcellularLocation>
</comment>
<accession>A0A7I8VM10</accession>
<dbReference type="GO" id="GO:0005085">
    <property type="term" value="F:guanyl-nucleotide exchange factor activity"/>
    <property type="evidence" value="ECO:0007669"/>
    <property type="project" value="TreeGrafter"/>
</dbReference>
<dbReference type="PANTHER" id="PTHR33967">
    <property type="entry name" value="RAGULATOR COMPLEX PROTEIN LAMTOR4"/>
    <property type="match status" value="1"/>
</dbReference>
<protein>
    <recommendedName>
        <fullName evidence="4">Late endosomal/lysosomal adaptor and MAPK and MTOR activator 4</fullName>
    </recommendedName>
</protein>
<comment type="caution">
    <text evidence="5">The sequence shown here is derived from an EMBL/GenBank/DDBJ whole genome shotgun (WGS) entry which is preliminary data.</text>
</comment>
<evidence type="ECO:0000256" key="3">
    <source>
        <dbReference type="ARBA" id="ARBA00023228"/>
    </source>
</evidence>
<organism evidence="5 6">
    <name type="scientific">Dimorphilus gyrociliatus</name>
    <dbReference type="NCBI Taxonomy" id="2664684"/>
    <lineage>
        <taxon>Eukaryota</taxon>
        <taxon>Metazoa</taxon>
        <taxon>Spiralia</taxon>
        <taxon>Lophotrochozoa</taxon>
        <taxon>Annelida</taxon>
        <taxon>Polychaeta</taxon>
        <taxon>Polychaeta incertae sedis</taxon>
        <taxon>Dinophilidae</taxon>
        <taxon>Dimorphilus</taxon>
    </lineage>
</organism>
<dbReference type="Proteomes" id="UP000549394">
    <property type="component" value="Unassembled WGS sequence"/>
</dbReference>
<dbReference type="GO" id="GO:0071230">
    <property type="term" value="P:cellular response to amino acid stimulus"/>
    <property type="evidence" value="ECO:0007669"/>
    <property type="project" value="InterPro"/>
</dbReference>
<dbReference type="PANTHER" id="PTHR33967:SF1">
    <property type="entry name" value="RAGULATOR COMPLEX PROTEIN LAMTOR4"/>
    <property type="match status" value="1"/>
</dbReference>
<sequence length="92" mass="10306">MVQGLEGVKNSLGHLVIDEDGAVQHSSGELENDENSANIFMDIVKIALSTADKTFKRLCIVWCDVSYVITISNYKIYVVKRPTQEYIENPTV</sequence>
<name>A0A7I8VM10_9ANNE</name>